<feature type="region of interest" description="Disordered" evidence="11">
    <location>
        <begin position="110"/>
        <end position="148"/>
    </location>
</feature>
<accession>E6WYK4</accession>
<feature type="compositionally biased region" description="Basic and acidic residues" evidence="11">
    <location>
        <begin position="135"/>
        <end position="148"/>
    </location>
</feature>
<evidence type="ECO:0000256" key="9">
    <source>
        <dbReference type="RuleBase" id="RU004006"/>
    </source>
</evidence>
<dbReference type="PANTHER" id="PTHR13501:SF8">
    <property type="entry name" value="LARGE RIBOSOMAL SUBUNIT PROTEIN UL22M"/>
    <property type="match status" value="1"/>
</dbReference>
<evidence type="ECO:0000256" key="5">
    <source>
        <dbReference type="ARBA" id="ARBA00023274"/>
    </source>
</evidence>
<dbReference type="Proteomes" id="UP000008633">
    <property type="component" value="Chromosome"/>
</dbReference>
<dbReference type="Pfam" id="PF14520">
    <property type="entry name" value="HHH_5"/>
    <property type="match status" value="1"/>
</dbReference>
<dbReference type="KEGG" id="nsa:Nitsa_0102"/>
<evidence type="ECO:0000256" key="3">
    <source>
        <dbReference type="ARBA" id="ARBA00022884"/>
    </source>
</evidence>
<dbReference type="HAMAP" id="MF_01331_B">
    <property type="entry name" value="Ribosomal_uL22_B"/>
    <property type="match status" value="1"/>
</dbReference>
<name>E6WYK4_NITSE</name>
<dbReference type="InterPro" id="IPR005727">
    <property type="entry name" value="Ribosomal_uL22_bac/chlpt-type"/>
</dbReference>
<keyword evidence="5 7" id="KW-0687">Ribonucleoprotein</keyword>
<feature type="compositionally biased region" description="Basic and acidic residues" evidence="11">
    <location>
        <begin position="110"/>
        <end position="127"/>
    </location>
</feature>
<keyword evidence="3 7" id="KW-0694">RNA-binding</keyword>
<dbReference type="GO" id="GO:0003735">
    <property type="term" value="F:structural constituent of ribosome"/>
    <property type="evidence" value="ECO:0007669"/>
    <property type="project" value="InterPro"/>
</dbReference>
<dbReference type="GO" id="GO:0022625">
    <property type="term" value="C:cytosolic large ribosomal subunit"/>
    <property type="evidence" value="ECO:0007669"/>
    <property type="project" value="TreeGrafter"/>
</dbReference>
<dbReference type="InterPro" id="IPR001063">
    <property type="entry name" value="Ribosomal_uL22"/>
</dbReference>
<evidence type="ECO:0000256" key="10">
    <source>
        <dbReference type="RuleBase" id="RU004008"/>
    </source>
</evidence>
<dbReference type="GO" id="GO:0006412">
    <property type="term" value="P:translation"/>
    <property type="evidence" value="ECO:0007669"/>
    <property type="project" value="UniProtKB-UniRule"/>
</dbReference>
<dbReference type="STRING" id="749222.Nitsa_0102"/>
<evidence type="ECO:0000256" key="4">
    <source>
        <dbReference type="ARBA" id="ARBA00022980"/>
    </source>
</evidence>
<protein>
    <recommendedName>
        <fullName evidence="6 7">Large ribosomal subunit protein uL22</fullName>
    </recommendedName>
</protein>
<dbReference type="Gene3D" id="1.10.150.20">
    <property type="entry name" value="5' to 3' exonuclease, C-terminal subdomain"/>
    <property type="match status" value="1"/>
</dbReference>
<evidence type="ECO:0000313" key="12">
    <source>
        <dbReference type="EMBL" id="ADV45375.1"/>
    </source>
</evidence>
<dbReference type="InterPro" id="IPR036394">
    <property type="entry name" value="Ribosomal_uL22_sf"/>
</dbReference>
<keyword evidence="13" id="KW-1185">Reference proteome</keyword>
<dbReference type="eggNOG" id="COG0091">
    <property type="taxonomic scope" value="Bacteria"/>
</dbReference>
<comment type="subunit">
    <text evidence="7 9">Part of the 50S ribosomal subunit.</text>
</comment>
<dbReference type="InterPro" id="IPR010995">
    <property type="entry name" value="DNA_repair_Rad51/TF_NusA_a-hlx"/>
</dbReference>
<dbReference type="EMBL" id="CP002452">
    <property type="protein sequence ID" value="ADV45375.1"/>
    <property type="molecule type" value="Genomic_DNA"/>
</dbReference>
<evidence type="ECO:0000256" key="8">
    <source>
        <dbReference type="RuleBase" id="RU004005"/>
    </source>
</evidence>
<sequence length="212" mass="22993">MSRAVLKYVRVSPTKARLVAREVQGMNAELALAALEFMPNKAAGIISKVIASAVANGDYEPEEVIITDCRVDKAAVMKRWRPRARGTATRILKPTSHIYVEVAEAAAAEAPKKEKAPAKKASKKEAPAETAAKAAAKEAAEATEKKGDDLTKIKGIGKAYQQKLNDEGIHTYEDVANMTDEQIAMMEEKYSFKGDFRESVADAKNIVNGKEA</sequence>
<keyword evidence="2 7" id="KW-0699">rRNA-binding</keyword>
<evidence type="ECO:0000256" key="2">
    <source>
        <dbReference type="ARBA" id="ARBA00022730"/>
    </source>
</evidence>
<evidence type="ECO:0000256" key="11">
    <source>
        <dbReference type="SAM" id="MobiDB-lite"/>
    </source>
</evidence>
<dbReference type="PANTHER" id="PTHR13501">
    <property type="entry name" value="CHLOROPLAST 50S RIBOSOMAL PROTEIN L22-RELATED"/>
    <property type="match status" value="1"/>
</dbReference>
<evidence type="ECO:0000313" key="13">
    <source>
        <dbReference type="Proteomes" id="UP000008633"/>
    </source>
</evidence>
<evidence type="ECO:0000256" key="1">
    <source>
        <dbReference type="ARBA" id="ARBA00009451"/>
    </source>
</evidence>
<dbReference type="SUPFAM" id="SSF54843">
    <property type="entry name" value="Ribosomal protein L22"/>
    <property type="match status" value="1"/>
</dbReference>
<dbReference type="Gene3D" id="3.90.470.10">
    <property type="entry name" value="Ribosomal protein L22/L17"/>
    <property type="match status" value="1"/>
</dbReference>
<dbReference type="CDD" id="cd00336">
    <property type="entry name" value="Ribosomal_L22"/>
    <property type="match status" value="1"/>
</dbReference>
<dbReference type="HOGENOM" id="CLU_083987_2_0_7"/>
<evidence type="ECO:0000256" key="7">
    <source>
        <dbReference type="HAMAP-Rule" id="MF_01331"/>
    </source>
</evidence>
<proteinExistence type="inferred from homology"/>
<dbReference type="eggNOG" id="COG3743">
    <property type="taxonomic scope" value="Bacteria"/>
</dbReference>
<dbReference type="Pfam" id="PF00237">
    <property type="entry name" value="Ribosomal_L22"/>
    <property type="match status" value="1"/>
</dbReference>
<keyword evidence="4 7" id="KW-0689">Ribosomal protein</keyword>
<reference evidence="13" key="2">
    <citation type="submission" date="2011-01" db="EMBL/GenBank/DDBJ databases">
        <title>The complete genome of Nitratifractor salsuginis DSM 16511.</title>
        <authorList>
            <consortium name="US DOE Joint Genome Institute (JGI-PGF)"/>
            <person name="Lucas S."/>
            <person name="Copeland A."/>
            <person name="Lapidus A."/>
            <person name="Bruce D."/>
            <person name="Goodwin L."/>
            <person name="Pitluck S."/>
            <person name="Kyrpides N."/>
            <person name="Mavromatis K."/>
            <person name="Ivanova N."/>
            <person name="Mikhailova N."/>
            <person name="Zeytun A."/>
            <person name="Detter J.C."/>
            <person name="Tapia R."/>
            <person name="Han C."/>
            <person name="Land M."/>
            <person name="Hauser L."/>
            <person name="Markowitz V."/>
            <person name="Cheng J.-F."/>
            <person name="Hugenholtz P."/>
            <person name="Woyke T."/>
            <person name="Wu D."/>
            <person name="Tindall B."/>
            <person name="Schuetze A."/>
            <person name="Brambilla E."/>
            <person name="Klenk H.-P."/>
            <person name="Eisen J.A."/>
        </authorList>
    </citation>
    <scope>NUCLEOTIDE SEQUENCE [LARGE SCALE GENOMIC DNA]</scope>
    <source>
        <strain evidence="13">DSM 16511 / JCM 12458 / E9I37-1</strain>
    </source>
</reference>
<organism evidence="12 13">
    <name type="scientific">Nitratifractor salsuginis (strain DSM 16511 / JCM 12458 / E9I37-1)</name>
    <dbReference type="NCBI Taxonomy" id="749222"/>
    <lineage>
        <taxon>Bacteria</taxon>
        <taxon>Pseudomonadati</taxon>
        <taxon>Campylobacterota</taxon>
        <taxon>Epsilonproteobacteria</taxon>
        <taxon>Campylobacterales</taxon>
        <taxon>Sulfurovaceae</taxon>
        <taxon>Nitratifractor</taxon>
    </lineage>
</organism>
<evidence type="ECO:0000256" key="6">
    <source>
        <dbReference type="ARBA" id="ARBA00035207"/>
    </source>
</evidence>
<comment type="function">
    <text evidence="7">The globular domain of the protein is located near the polypeptide exit tunnel on the outside of the subunit, while an extended beta-hairpin is found that lines the wall of the exit tunnel in the center of the 70S ribosome.</text>
</comment>
<dbReference type="GO" id="GO:0019843">
    <property type="term" value="F:rRNA binding"/>
    <property type="evidence" value="ECO:0007669"/>
    <property type="project" value="UniProtKB-UniRule"/>
</dbReference>
<dbReference type="GO" id="GO:0000166">
    <property type="term" value="F:nucleotide binding"/>
    <property type="evidence" value="ECO:0007669"/>
    <property type="project" value="InterPro"/>
</dbReference>
<dbReference type="NCBIfam" id="TIGR01044">
    <property type="entry name" value="rplV_bact"/>
    <property type="match status" value="1"/>
</dbReference>
<dbReference type="AlphaFoldDB" id="E6WYK4"/>
<reference evidence="12 13" key="1">
    <citation type="journal article" date="2011" name="Stand. Genomic Sci.">
        <title>Complete genome sequence of Nitratifractor salsuginis type strain (E9I37-1).</title>
        <authorList>
            <person name="Anderson I."/>
            <person name="Sikorski J."/>
            <person name="Zeytun A."/>
            <person name="Nolan M."/>
            <person name="Lapidus A."/>
            <person name="Lucas S."/>
            <person name="Hammon N."/>
            <person name="Deshpande S."/>
            <person name="Cheng J.F."/>
            <person name="Tapia R."/>
            <person name="Han C."/>
            <person name="Goodwin L."/>
            <person name="Pitluck S."/>
            <person name="Liolios K."/>
            <person name="Pagani I."/>
            <person name="Ivanova N."/>
            <person name="Huntemann M."/>
            <person name="Mavromatis K."/>
            <person name="Ovchinikova G."/>
            <person name="Pati A."/>
            <person name="Chen A."/>
            <person name="Palaniappan K."/>
            <person name="Land M."/>
            <person name="Hauser L."/>
            <person name="Brambilla E.M."/>
            <person name="Ngatchou-Djao O.D."/>
            <person name="Rohde M."/>
            <person name="Tindall B.J."/>
            <person name="Goker M."/>
            <person name="Detter J.C."/>
            <person name="Woyke T."/>
            <person name="Bristow J."/>
            <person name="Eisen J.A."/>
            <person name="Markowitz V."/>
            <person name="Hugenholtz P."/>
            <person name="Klenk H.P."/>
            <person name="Kyrpides N.C."/>
        </authorList>
    </citation>
    <scope>NUCLEOTIDE SEQUENCE [LARGE SCALE GENOMIC DNA]</scope>
    <source>
        <strain evidence="13">DSM 16511 / JCM 12458 / E9I37-1</strain>
    </source>
</reference>
<dbReference type="InterPro" id="IPR047867">
    <property type="entry name" value="Ribosomal_uL22_bac/org-type"/>
</dbReference>
<comment type="function">
    <text evidence="7 10">This protein binds specifically to 23S rRNA; its binding is stimulated by other ribosomal proteins, e.g., L4, L17, and L20. It is important during the early stages of 50S assembly. It makes multiple contacts with different domains of the 23S rRNA in the assembled 50S subunit and ribosome.</text>
</comment>
<gene>
    <name evidence="7" type="primary">rplV</name>
    <name evidence="12" type="ordered locus">Nitsa_0102</name>
</gene>
<dbReference type="SUPFAM" id="SSF47794">
    <property type="entry name" value="Rad51 N-terminal domain-like"/>
    <property type="match status" value="1"/>
</dbReference>
<comment type="similarity">
    <text evidence="1 7 8">Belongs to the universal ribosomal protein uL22 family.</text>
</comment>